<feature type="domain" description="Thiamine pyrophosphate enzyme TPP-binding" evidence="8">
    <location>
        <begin position="424"/>
        <end position="538"/>
    </location>
</feature>
<keyword evidence="11" id="KW-1185">Reference proteome</keyword>
<dbReference type="EC" id="2.2.1.9" evidence="7"/>
<dbReference type="CDD" id="cd07037">
    <property type="entry name" value="TPP_PYR_MenD"/>
    <property type="match status" value="1"/>
</dbReference>
<reference evidence="10 11" key="1">
    <citation type="journal article" date="2021" name="Sci. Rep.">
        <title>The distribution of antibiotic resistance genes in chicken gut microbiota commensals.</title>
        <authorList>
            <person name="Juricova H."/>
            <person name="Matiasovicova J."/>
            <person name="Kubasova T."/>
            <person name="Cejkova D."/>
            <person name="Rychlik I."/>
        </authorList>
    </citation>
    <scope>NUCLEOTIDE SEQUENCE [LARGE SCALE GENOMIC DNA]</scope>
    <source>
        <strain evidence="10 11">An537</strain>
    </source>
</reference>
<organism evidence="10 11">
    <name type="scientific">Veillonella magna</name>
    <dbReference type="NCBI Taxonomy" id="464322"/>
    <lineage>
        <taxon>Bacteria</taxon>
        <taxon>Bacillati</taxon>
        <taxon>Bacillota</taxon>
        <taxon>Negativicutes</taxon>
        <taxon>Veillonellales</taxon>
        <taxon>Veillonellaceae</taxon>
        <taxon>Veillonella</taxon>
    </lineage>
</organism>
<evidence type="ECO:0000256" key="4">
    <source>
        <dbReference type="ARBA" id="ARBA00022842"/>
    </source>
</evidence>
<evidence type="ECO:0000256" key="3">
    <source>
        <dbReference type="ARBA" id="ARBA00022723"/>
    </source>
</evidence>
<evidence type="ECO:0000256" key="6">
    <source>
        <dbReference type="ARBA" id="ARBA00023211"/>
    </source>
</evidence>
<comment type="function">
    <text evidence="7">Catalyzes the thiamine diphosphate-dependent decarboxylation of 2-oxoglutarate and the subsequent addition of the resulting succinic semialdehyde-thiamine pyrophosphate anion to isochorismate to yield 2-succinyl-5-enolpyruvyl-6-hydroxy-3-cyclohexene-1-carboxylate (SEPHCHC).</text>
</comment>
<dbReference type="Proteomes" id="UP000707138">
    <property type="component" value="Unassembled WGS sequence"/>
</dbReference>
<sequence>MNEYLASAVDELYLLGVRDVVFSPGSRSTALAILFTAYKKFFTYMNLDERSAGFFALGLAKASRRPVVLVCTSGSAGAHYLPALAEAKHSRVPLIVITADRPAELRAVGAPQTMKQANLFGEFVAYYEELAAPTESTPNVYPRTVIQKAMLAATDVAPAPVHINVPVSEPLMPDTDESHFTIGRSQRGFRIIPGQMTAALPEIPVGRRGLFLCGPDYRGDSYAADIVKLAEAWQVPILADPLSPVRRFTHSHIIDSYDAFLSSDEVKADIKPDFMVLFGQIPVSKRVQQFMRLHNDVLCVQVDPAVEYRNVALTTNVVVRSDVALFCREALAQMLPTDVTEATAYTARWQEYQRRMRTQLSTVASEPFLFEGRIISLIQKQMPKDSRLLAANSMTIRDMDYFWTAGSADVELLGNRGVNGIDGTVSTALGIAAAGKRTVMVTGDLSFLHDMNGLIMGKTHRIPLVIVLFNNDGGGIFEYLPQRESPHFDYLFATPHGLDFGGLAQLTGLRYCKAESYEAFNRTLAEALSGDDIYLIEVPTDRARSRELHRKYTVMR</sequence>
<dbReference type="GO" id="GO:0070204">
    <property type="term" value="F:2-succinyl-5-enolpyruvyl-6-hydroxy-3-cyclohexene-1-carboxylic-acid synthase activity"/>
    <property type="evidence" value="ECO:0007669"/>
    <property type="project" value="UniProtKB-EC"/>
</dbReference>
<dbReference type="SUPFAM" id="SSF52518">
    <property type="entry name" value="Thiamin diphosphate-binding fold (THDP-binding)"/>
    <property type="match status" value="2"/>
</dbReference>
<comment type="pathway">
    <text evidence="7">Quinol/quinone metabolism; menaquinone biosynthesis.</text>
</comment>
<dbReference type="EMBL" id="JACJLA010000004">
    <property type="protein sequence ID" value="MBM6912368.1"/>
    <property type="molecule type" value="Genomic_DNA"/>
</dbReference>
<dbReference type="PANTHER" id="PTHR42916">
    <property type="entry name" value="2-SUCCINYL-5-ENOLPYRUVYL-6-HYDROXY-3-CYCLOHEXENE-1-CARBOXYLATE SYNTHASE"/>
    <property type="match status" value="1"/>
</dbReference>
<dbReference type="InterPro" id="IPR004433">
    <property type="entry name" value="MenaQ_synth_MenD"/>
</dbReference>
<dbReference type="InterPro" id="IPR029035">
    <property type="entry name" value="DHS-like_NAD/FAD-binding_dom"/>
</dbReference>
<name>A0ABS2GGU6_9FIRM</name>
<comment type="similarity">
    <text evidence="7">Belongs to the TPP enzyme family. MenD subfamily.</text>
</comment>
<gene>
    <name evidence="7 10" type="primary">menD</name>
    <name evidence="10" type="ORF">H6A01_03345</name>
</gene>
<dbReference type="HAMAP" id="MF_01659">
    <property type="entry name" value="MenD"/>
    <property type="match status" value="1"/>
</dbReference>
<keyword evidence="4 7" id="KW-0460">Magnesium</keyword>
<evidence type="ECO:0000259" key="8">
    <source>
        <dbReference type="Pfam" id="PF02775"/>
    </source>
</evidence>
<evidence type="ECO:0000259" key="9">
    <source>
        <dbReference type="Pfam" id="PF02776"/>
    </source>
</evidence>
<protein>
    <recommendedName>
        <fullName evidence="7">2-succinyl-5-enolpyruvyl-6-hydroxy-3-cyclohexene-1-carboxylate synthase</fullName>
        <shortName evidence="7">SEPHCHC synthase</shortName>
        <ecNumber evidence="7">2.2.1.9</ecNumber>
    </recommendedName>
    <alternativeName>
        <fullName evidence="7">Menaquinone biosynthesis protein MenD</fullName>
    </alternativeName>
</protein>
<comment type="caution">
    <text evidence="10">The sequence shown here is derived from an EMBL/GenBank/DDBJ whole genome shotgun (WGS) entry which is preliminary data.</text>
</comment>
<dbReference type="RefSeq" id="WP_205087552.1">
    <property type="nucleotide sequence ID" value="NZ_JACJLA010000004.1"/>
</dbReference>
<comment type="subunit">
    <text evidence="7">Homodimer.</text>
</comment>
<dbReference type="Gene3D" id="3.40.50.970">
    <property type="match status" value="2"/>
</dbReference>
<keyword evidence="2 7" id="KW-0808">Transferase</keyword>
<comment type="pathway">
    <text evidence="7">Quinol/quinone metabolism; 1,4-dihydroxy-2-naphthoate biosynthesis; 1,4-dihydroxy-2-naphthoate from chorismate: step 2/7.</text>
</comment>
<comment type="cofactor">
    <cofactor evidence="7">
        <name>Mg(2+)</name>
        <dbReference type="ChEBI" id="CHEBI:18420"/>
    </cofactor>
    <cofactor evidence="7">
        <name>Mn(2+)</name>
        <dbReference type="ChEBI" id="CHEBI:29035"/>
    </cofactor>
</comment>
<evidence type="ECO:0000256" key="2">
    <source>
        <dbReference type="ARBA" id="ARBA00022679"/>
    </source>
</evidence>
<feature type="domain" description="Thiamine pyrophosphate enzyme N-terminal TPP-binding" evidence="9">
    <location>
        <begin position="10"/>
        <end position="118"/>
    </location>
</feature>
<keyword evidence="6 7" id="KW-0464">Manganese</keyword>
<dbReference type="InterPro" id="IPR012001">
    <property type="entry name" value="Thiamin_PyroP_enz_TPP-bd_dom"/>
</dbReference>
<keyword evidence="3 7" id="KW-0479">Metal-binding</keyword>
<dbReference type="NCBIfam" id="TIGR00173">
    <property type="entry name" value="menD"/>
    <property type="match status" value="1"/>
</dbReference>
<dbReference type="InterPro" id="IPR011766">
    <property type="entry name" value="TPP_enzyme_TPP-bd"/>
</dbReference>
<proteinExistence type="inferred from homology"/>
<comment type="catalytic activity">
    <reaction evidence="7">
        <text>isochorismate + 2-oxoglutarate + H(+) = 5-enolpyruvoyl-6-hydroxy-2-succinyl-cyclohex-3-ene-1-carboxylate + CO2</text>
        <dbReference type="Rhea" id="RHEA:25593"/>
        <dbReference type="ChEBI" id="CHEBI:15378"/>
        <dbReference type="ChEBI" id="CHEBI:16526"/>
        <dbReference type="ChEBI" id="CHEBI:16810"/>
        <dbReference type="ChEBI" id="CHEBI:29780"/>
        <dbReference type="ChEBI" id="CHEBI:58818"/>
        <dbReference type="EC" id="2.2.1.9"/>
    </reaction>
</comment>
<accession>A0ABS2GGU6</accession>
<comment type="cofactor">
    <cofactor evidence="7">
        <name>thiamine diphosphate</name>
        <dbReference type="ChEBI" id="CHEBI:58937"/>
    </cofactor>
    <text evidence="7">Binds 1 thiamine pyrophosphate per subunit.</text>
</comment>
<evidence type="ECO:0000313" key="11">
    <source>
        <dbReference type="Proteomes" id="UP000707138"/>
    </source>
</evidence>
<keyword evidence="1 7" id="KW-0474">Menaquinone biosynthesis</keyword>
<keyword evidence="5 7" id="KW-0786">Thiamine pyrophosphate</keyword>
<dbReference type="SUPFAM" id="SSF52467">
    <property type="entry name" value="DHS-like NAD/FAD-binding domain"/>
    <property type="match status" value="1"/>
</dbReference>
<dbReference type="Pfam" id="PF02775">
    <property type="entry name" value="TPP_enzyme_C"/>
    <property type="match status" value="1"/>
</dbReference>
<evidence type="ECO:0000256" key="7">
    <source>
        <dbReference type="HAMAP-Rule" id="MF_01659"/>
    </source>
</evidence>
<evidence type="ECO:0000313" key="10">
    <source>
        <dbReference type="EMBL" id="MBM6912368.1"/>
    </source>
</evidence>
<evidence type="ECO:0000256" key="5">
    <source>
        <dbReference type="ARBA" id="ARBA00023052"/>
    </source>
</evidence>
<dbReference type="Gene3D" id="3.40.50.1220">
    <property type="entry name" value="TPP-binding domain"/>
    <property type="match status" value="1"/>
</dbReference>
<dbReference type="PIRSF" id="PIRSF004983">
    <property type="entry name" value="MenD"/>
    <property type="match status" value="1"/>
</dbReference>
<dbReference type="CDD" id="cd02009">
    <property type="entry name" value="TPP_SHCHC_synthase"/>
    <property type="match status" value="1"/>
</dbReference>
<dbReference type="PANTHER" id="PTHR42916:SF1">
    <property type="entry name" value="PROTEIN PHYLLO, CHLOROPLASTIC"/>
    <property type="match status" value="1"/>
</dbReference>
<evidence type="ECO:0000256" key="1">
    <source>
        <dbReference type="ARBA" id="ARBA00022428"/>
    </source>
</evidence>
<dbReference type="InterPro" id="IPR029061">
    <property type="entry name" value="THDP-binding"/>
</dbReference>
<dbReference type="Pfam" id="PF02776">
    <property type="entry name" value="TPP_enzyme_N"/>
    <property type="match status" value="1"/>
</dbReference>